<dbReference type="Proteomes" id="UP000199308">
    <property type="component" value="Unassembled WGS sequence"/>
</dbReference>
<dbReference type="InterPro" id="IPR045175">
    <property type="entry name" value="M28_fam"/>
</dbReference>
<evidence type="ECO:0000259" key="2">
    <source>
        <dbReference type="Pfam" id="PF04389"/>
    </source>
</evidence>
<proteinExistence type="predicted"/>
<dbReference type="OrthoDB" id="1521787at2"/>
<evidence type="ECO:0000256" key="1">
    <source>
        <dbReference type="SAM" id="SignalP"/>
    </source>
</evidence>
<feature type="domain" description="Peptidase M28" evidence="2">
    <location>
        <begin position="85"/>
        <end position="329"/>
    </location>
</feature>
<dbReference type="SUPFAM" id="SSF53187">
    <property type="entry name" value="Zn-dependent exopeptidases"/>
    <property type="match status" value="1"/>
</dbReference>
<protein>
    <submittedName>
        <fullName evidence="3">Peptidase family M28</fullName>
    </submittedName>
</protein>
<dbReference type="STRING" id="349064.SAMN05660429_01980"/>
<name>A0A1I0EXH2_THASX</name>
<gene>
    <name evidence="3" type="ORF">SAMN05660429_01980</name>
</gene>
<organism evidence="3 4">
    <name type="scientific">Thalassotalea agarivorans</name>
    <name type="common">Thalassomonas agarivorans</name>
    <dbReference type="NCBI Taxonomy" id="349064"/>
    <lineage>
        <taxon>Bacteria</taxon>
        <taxon>Pseudomonadati</taxon>
        <taxon>Pseudomonadota</taxon>
        <taxon>Gammaproteobacteria</taxon>
        <taxon>Alteromonadales</taxon>
        <taxon>Colwelliaceae</taxon>
        <taxon>Thalassotalea</taxon>
    </lineage>
</organism>
<dbReference type="GO" id="GO:0006508">
    <property type="term" value="P:proteolysis"/>
    <property type="evidence" value="ECO:0007669"/>
    <property type="project" value="InterPro"/>
</dbReference>
<dbReference type="Gene3D" id="3.40.630.10">
    <property type="entry name" value="Zn peptidases"/>
    <property type="match status" value="1"/>
</dbReference>
<dbReference type="EMBL" id="FOHK01000008">
    <property type="protein sequence ID" value="SET50174.1"/>
    <property type="molecule type" value="Genomic_DNA"/>
</dbReference>
<evidence type="ECO:0000313" key="4">
    <source>
        <dbReference type="Proteomes" id="UP000199308"/>
    </source>
</evidence>
<keyword evidence="1" id="KW-0732">Signal</keyword>
<dbReference type="PANTHER" id="PTHR12147">
    <property type="entry name" value="METALLOPEPTIDASE M28 FAMILY MEMBER"/>
    <property type="match status" value="1"/>
</dbReference>
<dbReference type="GO" id="GO:0008235">
    <property type="term" value="F:metalloexopeptidase activity"/>
    <property type="evidence" value="ECO:0007669"/>
    <property type="project" value="InterPro"/>
</dbReference>
<dbReference type="Pfam" id="PF04389">
    <property type="entry name" value="Peptidase_M28"/>
    <property type="match status" value="1"/>
</dbReference>
<feature type="chain" id="PRO_5011457976" evidence="1">
    <location>
        <begin position="21"/>
        <end position="347"/>
    </location>
</feature>
<reference evidence="3 4" key="1">
    <citation type="submission" date="2016-10" db="EMBL/GenBank/DDBJ databases">
        <authorList>
            <person name="de Groot N.N."/>
        </authorList>
    </citation>
    <scope>NUCLEOTIDE SEQUENCE [LARGE SCALE GENOMIC DNA]</scope>
    <source>
        <strain evidence="3 4">DSM 19706</strain>
    </source>
</reference>
<sequence>MFKLFIGSLIAAAFVFPTFAQDSSVTRYFKELTSANLNFGKRPASTKQEAEAAGVIAKIFDGFDFNAQVQPFTYSLKDKRFESQNIVAQINVDEALPTIVIGAHYDTVPNANGATDNASGSALLLSVAEFAHQHKQKLKYNVVFIAFGAEEVGLQGSKAYVQSLTDNQLKRFSGMINLDTVAGGDTLYVHSASNTAYNCEFLANPSYSNDSTLRDQLLSTAEANKLSHQKHPIEKGFGAGRTGGWSDHRPFACAGIPIAYIEATNFNIHGRQGQDGYSQTTHQHFWQCFDDKAVGPCDKESESKWGEIWHTENDNVKTLEQQLPGRITAQLQQHYQLLTQFLVKEAQ</sequence>
<feature type="signal peptide" evidence="1">
    <location>
        <begin position="1"/>
        <end position="20"/>
    </location>
</feature>
<dbReference type="InterPro" id="IPR007484">
    <property type="entry name" value="Peptidase_M28"/>
</dbReference>
<dbReference type="PANTHER" id="PTHR12147:SF26">
    <property type="entry name" value="PEPTIDASE M28 DOMAIN-CONTAINING PROTEIN"/>
    <property type="match status" value="1"/>
</dbReference>
<keyword evidence="4" id="KW-1185">Reference proteome</keyword>
<dbReference type="RefSeq" id="WP_093329689.1">
    <property type="nucleotide sequence ID" value="NZ_AP027363.1"/>
</dbReference>
<evidence type="ECO:0000313" key="3">
    <source>
        <dbReference type="EMBL" id="SET50174.1"/>
    </source>
</evidence>
<dbReference type="AlphaFoldDB" id="A0A1I0EXH2"/>
<accession>A0A1I0EXH2</accession>